<name>A0AAD7C7E5_9AGAR</name>
<reference evidence="2" key="1">
    <citation type="submission" date="2023-03" db="EMBL/GenBank/DDBJ databases">
        <title>Massive genome expansion in bonnet fungi (Mycena s.s.) driven by repeated elements and novel gene families across ecological guilds.</title>
        <authorList>
            <consortium name="Lawrence Berkeley National Laboratory"/>
            <person name="Harder C.B."/>
            <person name="Miyauchi S."/>
            <person name="Viragh M."/>
            <person name="Kuo A."/>
            <person name="Thoen E."/>
            <person name="Andreopoulos B."/>
            <person name="Lu D."/>
            <person name="Skrede I."/>
            <person name="Drula E."/>
            <person name="Henrissat B."/>
            <person name="Morin E."/>
            <person name="Kohler A."/>
            <person name="Barry K."/>
            <person name="LaButti K."/>
            <person name="Morin E."/>
            <person name="Salamov A."/>
            <person name="Lipzen A."/>
            <person name="Mereny Z."/>
            <person name="Hegedus B."/>
            <person name="Baldrian P."/>
            <person name="Stursova M."/>
            <person name="Weitz H."/>
            <person name="Taylor A."/>
            <person name="Grigoriev I.V."/>
            <person name="Nagy L.G."/>
            <person name="Martin F."/>
            <person name="Kauserud H."/>
        </authorList>
    </citation>
    <scope>NUCLEOTIDE SEQUENCE</scope>
    <source>
        <strain evidence="2">9284</strain>
    </source>
</reference>
<dbReference type="EMBL" id="JARKIF010000004">
    <property type="protein sequence ID" value="KAJ7641235.1"/>
    <property type="molecule type" value="Genomic_DNA"/>
</dbReference>
<evidence type="ECO:0000256" key="1">
    <source>
        <dbReference type="SAM" id="MobiDB-lite"/>
    </source>
</evidence>
<evidence type="ECO:0000313" key="3">
    <source>
        <dbReference type="Proteomes" id="UP001221142"/>
    </source>
</evidence>
<evidence type="ECO:0000313" key="2">
    <source>
        <dbReference type="EMBL" id="KAJ7641235.1"/>
    </source>
</evidence>
<protein>
    <submittedName>
        <fullName evidence="2">Uncharacterized protein</fullName>
    </submittedName>
</protein>
<accession>A0AAD7C7E5</accession>
<feature type="region of interest" description="Disordered" evidence="1">
    <location>
        <begin position="1"/>
        <end position="20"/>
    </location>
</feature>
<gene>
    <name evidence="2" type="ORF">FB45DRAFT_353946</name>
</gene>
<sequence>MTATSSSRNQPRSPPSSAELAGDLQWSLNHDLTFPMTRLAQTFNSCFDRDSLRTGMVRRAIACGQAYCNLRLVSRATGRHTSESQYLPGMHGYFWNGAAQHEDPGHVTELLNVIQIIHEWPRLTKDIGVGGLKYLQWAFHVIPSLDRTVRFGSVQKAVEHFLDQIHEVVESMPGLDQSTFASYLCCINSFLSPVDPRIMAQTDKGLSHFQNMLMIQLFKNLQGAPLDNFVIARIIQTTAQLGEGISVHRPRFWLQGKARLGLMRELFQFCDGLPRERGWLDAVVAATALVRLERLSELDSFQKKVLIKTTSSEAQVGWIYDALQSVQRQFEGKPESAESYTIAMDSLMQALTCSGGFGTRRRPSLECLQIILDTLFLRGKISGTAFLVLYSAQRWFLDPDLLPIFKKTSVWHQLGHIAFKYPHIFAWRYFEIGANISSIPSWQPVIHRDLTTWISFFLGDPWGKHGHSREKFLAVISNVWVPDLDEQYDFADETEKSWALALKALSSLWRTFEFTTTNCNTHYFIRLARCTISTALQVQYRIPFWELAQEQEGRKQFNFRRECRAIFASELGNALILAARNARRAIAASSITGLEEARLARLTRLLRTFAHKVGTEFESNVDGEVHIGRKKSPYKDWQGLKDYFMEELDALEASLDGSQQVTQDW</sequence>
<comment type="caution">
    <text evidence="2">The sequence shown here is derived from an EMBL/GenBank/DDBJ whole genome shotgun (WGS) entry which is preliminary data.</text>
</comment>
<dbReference type="Proteomes" id="UP001221142">
    <property type="component" value="Unassembled WGS sequence"/>
</dbReference>
<dbReference type="AlphaFoldDB" id="A0AAD7C7E5"/>
<feature type="compositionally biased region" description="Low complexity" evidence="1">
    <location>
        <begin position="1"/>
        <end position="17"/>
    </location>
</feature>
<proteinExistence type="predicted"/>
<organism evidence="2 3">
    <name type="scientific">Roridomyces roridus</name>
    <dbReference type="NCBI Taxonomy" id="1738132"/>
    <lineage>
        <taxon>Eukaryota</taxon>
        <taxon>Fungi</taxon>
        <taxon>Dikarya</taxon>
        <taxon>Basidiomycota</taxon>
        <taxon>Agaricomycotina</taxon>
        <taxon>Agaricomycetes</taxon>
        <taxon>Agaricomycetidae</taxon>
        <taxon>Agaricales</taxon>
        <taxon>Marasmiineae</taxon>
        <taxon>Mycenaceae</taxon>
        <taxon>Roridomyces</taxon>
    </lineage>
</organism>
<keyword evidence="3" id="KW-1185">Reference proteome</keyword>